<dbReference type="AlphaFoldDB" id="A0A7E5A030"/>
<proteinExistence type="predicted"/>
<dbReference type="WBParaSite" id="Pan_g5687.t1">
    <property type="protein sequence ID" value="Pan_g5687.t1"/>
    <property type="gene ID" value="Pan_g5687"/>
</dbReference>
<evidence type="ECO:0000313" key="2">
    <source>
        <dbReference type="WBParaSite" id="Pan_g5687.t1"/>
    </source>
</evidence>
<name>A0A7E5A030_PANRE</name>
<evidence type="ECO:0000313" key="1">
    <source>
        <dbReference type="Proteomes" id="UP000492821"/>
    </source>
</evidence>
<reference evidence="2" key="2">
    <citation type="submission" date="2020-10" db="UniProtKB">
        <authorList>
            <consortium name="WormBaseParasite"/>
        </authorList>
    </citation>
    <scope>IDENTIFICATION</scope>
</reference>
<sequence length="70" mass="7399">MLSLKDNSERFNWLTSGTAIVTTYQSARFCGSEDGATLDVAVYGSTVDELGTVDNSFCCPVRVAAGSLEA</sequence>
<organism evidence="1 2">
    <name type="scientific">Panagrellus redivivus</name>
    <name type="common">Microworm</name>
    <dbReference type="NCBI Taxonomy" id="6233"/>
    <lineage>
        <taxon>Eukaryota</taxon>
        <taxon>Metazoa</taxon>
        <taxon>Ecdysozoa</taxon>
        <taxon>Nematoda</taxon>
        <taxon>Chromadorea</taxon>
        <taxon>Rhabditida</taxon>
        <taxon>Tylenchina</taxon>
        <taxon>Panagrolaimomorpha</taxon>
        <taxon>Panagrolaimoidea</taxon>
        <taxon>Panagrolaimidae</taxon>
        <taxon>Panagrellus</taxon>
    </lineage>
</organism>
<accession>A0A7E5A030</accession>
<protein>
    <submittedName>
        <fullName evidence="2">Uncharacterized protein</fullName>
    </submittedName>
</protein>
<keyword evidence="1" id="KW-1185">Reference proteome</keyword>
<dbReference type="Proteomes" id="UP000492821">
    <property type="component" value="Unassembled WGS sequence"/>
</dbReference>
<reference evidence="1" key="1">
    <citation type="journal article" date="2013" name="Genetics">
        <title>The draft genome and transcriptome of Panagrellus redivivus are shaped by the harsh demands of a free-living lifestyle.</title>
        <authorList>
            <person name="Srinivasan J."/>
            <person name="Dillman A.R."/>
            <person name="Macchietto M.G."/>
            <person name="Heikkinen L."/>
            <person name="Lakso M."/>
            <person name="Fracchia K.M."/>
            <person name="Antoshechkin I."/>
            <person name="Mortazavi A."/>
            <person name="Wong G."/>
            <person name="Sternberg P.W."/>
        </authorList>
    </citation>
    <scope>NUCLEOTIDE SEQUENCE [LARGE SCALE GENOMIC DNA]</scope>
    <source>
        <strain evidence="1">MT8872</strain>
    </source>
</reference>